<organism evidence="5 6">
    <name type="scientific">Phaeodactylibacter xiamenensis</name>
    <dbReference type="NCBI Taxonomy" id="1524460"/>
    <lineage>
        <taxon>Bacteria</taxon>
        <taxon>Pseudomonadati</taxon>
        <taxon>Bacteroidota</taxon>
        <taxon>Saprospiria</taxon>
        <taxon>Saprospirales</taxon>
        <taxon>Haliscomenobacteraceae</taxon>
        <taxon>Phaeodactylibacter</taxon>
    </lineage>
</organism>
<reference evidence="5 6" key="1">
    <citation type="journal article" date="2014" name="Int. J. Syst. Evol. Microbiol.">
        <title>Phaeodactylibacter xiamenensis gen. nov., sp. nov., a member of the family Saprospiraceae isolated from the marine alga Phaeodactylum tricornutum.</title>
        <authorList>
            <person name="Chen Z.Jr."/>
            <person name="Lei X."/>
            <person name="Lai Q."/>
            <person name="Li Y."/>
            <person name="Zhang B."/>
            <person name="Zhang J."/>
            <person name="Zhang H."/>
            <person name="Yang L."/>
            <person name="Zheng W."/>
            <person name="Tian Y."/>
            <person name="Yu Z."/>
            <person name="Xu H.Jr."/>
            <person name="Zheng T."/>
        </authorList>
    </citation>
    <scope>NUCLEOTIDE SEQUENCE [LARGE SCALE GENOMIC DNA]</scope>
    <source>
        <strain evidence="5 6">KD52</strain>
    </source>
</reference>
<dbReference type="PANTHER" id="PTHR23222">
    <property type="entry name" value="PROHIBITIN"/>
    <property type="match status" value="1"/>
</dbReference>
<gene>
    <name evidence="5" type="ORF">IX84_03905</name>
</gene>
<dbReference type="AlphaFoldDB" id="A0A098SBB0"/>
<dbReference type="OrthoDB" id="9792660at2"/>
<dbReference type="STRING" id="1524460.IX84_03905"/>
<name>A0A098SBB0_9BACT</name>
<dbReference type="Proteomes" id="UP000029736">
    <property type="component" value="Unassembled WGS sequence"/>
</dbReference>
<dbReference type="EMBL" id="JPOS01000012">
    <property type="protein sequence ID" value="KGE88948.1"/>
    <property type="molecule type" value="Genomic_DNA"/>
</dbReference>
<evidence type="ECO:0000313" key="6">
    <source>
        <dbReference type="Proteomes" id="UP000029736"/>
    </source>
</evidence>
<feature type="coiled-coil region" evidence="2">
    <location>
        <begin position="200"/>
        <end position="227"/>
    </location>
</feature>
<dbReference type="InterPro" id="IPR000163">
    <property type="entry name" value="Prohibitin"/>
</dbReference>
<sequence length="273" mass="30531">MSQSKLITYGIIVFVALIAILTFSNATFLTIEAGERGVLFQRFGGGLDKENIYNPGFHVIAPWNIMYVYDIREKQIDEDMTVLSSNGLNIKVDVTVRANPEYGNIGDLHEKFGPQYVESLVRPEVRSSVREIIGQFSPEELYSTKRNEVQSLIQENLKENLGSNYIELRATLIRNIELPDKVRSAIETKIEAEQQALKYEYILQQERKEAERKIIEAEAKAESNRILSASLTDKILQDKGIEATLQLANSQNSKVIVVGGEGGNGLPLILGGN</sequence>
<accession>A0A098SBB0</accession>
<evidence type="ECO:0000256" key="2">
    <source>
        <dbReference type="SAM" id="Coils"/>
    </source>
</evidence>
<comment type="caution">
    <text evidence="5">The sequence shown here is derived from an EMBL/GenBank/DDBJ whole genome shotgun (WGS) entry which is preliminary data.</text>
</comment>
<dbReference type="PANTHER" id="PTHR23222:SF0">
    <property type="entry name" value="PROHIBITIN 1"/>
    <property type="match status" value="1"/>
</dbReference>
<dbReference type="InterPro" id="IPR001107">
    <property type="entry name" value="Band_7"/>
</dbReference>
<evidence type="ECO:0000259" key="4">
    <source>
        <dbReference type="SMART" id="SM00244"/>
    </source>
</evidence>
<comment type="subcellular location">
    <subcellularLocation>
        <location evidence="1">Membrane</location>
        <topology evidence="1">Single-pass membrane protein</topology>
    </subcellularLocation>
</comment>
<keyword evidence="3" id="KW-0812">Transmembrane</keyword>
<proteinExistence type="predicted"/>
<dbReference type="GO" id="GO:0016020">
    <property type="term" value="C:membrane"/>
    <property type="evidence" value="ECO:0007669"/>
    <property type="project" value="UniProtKB-SubCell"/>
</dbReference>
<evidence type="ECO:0000256" key="1">
    <source>
        <dbReference type="ARBA" id="ARBA00004167"/>
    </source>
</evidence>
<dbReference type="RefSeq" id="WP_044216689.1">
    <property type="nucleotide sequence ID" value="NZ_JBKAGJ010000031.1"/>
</dbReference>
<feature type="transmembrane region" description="Helical" evidence="3">
    <location>
        <begin position="6"/>
        <end position="31"/>
    </location>
</feature>
<dbReference type="InterPro" id="IPR036013">
    <property type="entry name" value="Band_7/SPFH_dom_sf"/>
</dbReference>
<evidence type="ECO:0000256" key="3">
    <source>
        <dbReference type="SAM" id="Phobius"/>
    </source>
</evidence>
<protein>
    <submittedName>
        <fullName evidence="5">Peptidase</fullName>
    </submittedName>
</protein>
<feature type="domain" description="Band 7" evidence="4">
    <location>
        <begin position="27"/>
        <end position="190"/>
    </location>
</feature>
<keyword evidence="6" id="KW-1185">Reference proteome</keyword>
<dbReference type="SMART" id="SM00244">
    <property type="entry name" value="PHB"/>
    <property type="match status" value="1"/>
</dbReference>
<dbReference type="CDD" id="cd03401">
    <property type="entry name" value="SPFH_prohibitin"/>
    <property type="match status" value="1"/>
</dbReference>
<keyword evidence="3" id="KW-0472">Membrane</keyword>
<dbReference type="Pfam" id="PF01145">
    <property type="entry name" value="Band_7"/>
    <property type="match status" value="1"/>
</dbReference>
<dbReference type="SUPFAM" id="SSF117892">
    <property type="entry name" value="Band 7/SPFH domain"/>
    <property type="match status" value="1"/>
</dbReference>
<dbReference type="Gene3D" id="3.30.479.30">
    <property type="entry name" value="Band 7 domain"/>
    <property type="match status" value="1"/>
</dbReference>
<keyword evidence="3" id="KW-1133">Transmembrane helix</keyword>
<keyword evidence="2" id="KW-0175">Coiled coil</keyword>
<evidence type="ECO:0000313" key="5">
    <source>
        <dbReference type="EMBL" id="KGE88948.1"/>
    </source>
</evidence>